<dbReference type="EMBL" id="BQXU01000022">
    <property type="protein sequence ID" value="GKT48066.1"/>
    <property type="molecule type" value="Genomic_DNA"/>
</dbReference>
<comment type="caution">
    <text evidence="1">The sequence shown here is derived from an EMBL/GenBank/DDBJ whole genome shotgun (WGS) entry which is preliminary data.</text>
</comment>
<dbReference type="AlphaFoldDB" id="A0AA37P9E1"/>
<name>A0AA37P9E1_9PEZI</name>
<proteinExistence type="predicted"/>
<dbReference type="Proteomes" id="UP001055115">
    <property type="component" value="Unassembled WGS sequence"/>
</dbReference>
<protein>
    <submittedName>
        <fullName evidence="1">Uncharacterized protein</fullName>
    </submittedName>
</protein>
<dbReference type="GeneID" id="73329049"/>
<keyword evidence="2" id="KW-1185">Reference proteome</keyword>
<gene>
    <name evidence="1" type="ORF">ColSpa_08247</name>
</gene>
<evidence type="ECO:0000313" key="1">
    <source>
        <dbReference type="EMBL" id="GKT48066.1"/>
    </source>
</evidence>
<accession>A0AA37P9E1</accession>
<reference evidence="1 2" key="1">
    <citation type="submission" date="2022-03" db="EMBL/GenBank/DDBJ databases">
        <title>Genome data of Colletotrichum spp.</title>
        <authorList>
            <person name="Utami Y.D."/>
            <person name="Hiruma K."/>
        </authorList>
    </citation>
    <scope>NUCLEOTIDE SEQUENCE [LARGE SCALE GENOMIC DNA]</scope>
    <source>
        <strain evidence="1 2">MAFF 239500</strain>
    </source>
</reference>
<sequence length="60" mass="6895">MARFSYKALQAPIVAWVFTPMYSEKRRGRRQEKDNEHTHPIQMVWAADAPAQITGVYSGT</sequence>
<evidence type="ECO:0000313" key="2">
    <source>
        <dbReference type="Proteomes" id="UP001055115"/>
    </source>
</evidence>
<organism evidence="1 2">
    <name type="scientific">Colletotrichum spaethianum</name>
    <dbReference type="NCBI Taxonomy" id="700344"/>
    <lineage>
        <taxon>Eukaryota</taxon>
        <taxon>Fungi</taxon>
        <taxon>Dikarya</taxon>
        <taxon>Ascomycota</taxon>
        <taxon>Pezizomycotina</taxon>
        <taxon>Sordariomycetes</taxon>
        <taxon>Hypocreomycetidae</taxon>
        <taxon>Glomerellales</taxon>
        <taxon>Glomerellaceae</taxon>
        <taxon>Colletotrichum</taxon>
        <taxon>Colletotrichum spaethianum species complex</taxon>
    </lineage>
</organism>
<dbReference type="RefSeq" id="XP_049130416.1">
    <property type="nucleotide sequence ID" value="XM_049274459.1"/>
</dbReference>